<evidence type="ECO:0000256" key="1">
    <source>
        <dbReference type="SAM" id="MobiDB-lite"/>
    </source>
</evidence>
<name>A0ABV8I6N1_9ACTN</name>
<protein>
    <submittedName>
        <fullName evidence="3">PilZ domain-containing protein</fullName>
    </submittedName>
</protein>
<gene>
    <name evidence="3" type="ORF">ACFOWE_11555</name>
</gene>
<evidence type="ECO:0000313" key="3">
    <source>
        <dbReference type="EMBL" id="MFC4058936.1"/>
    </source>
</evidence>
<feature type="region of interest" description="Disordered" evidence="1">
    <location>
        <begin position="223"/>
        <end position="252"/>
    </location>
</feature>
<evidence type="ECO:0000313" key="4">
    <source>
        <dbReference type="Proteomes" id="UP001595850"/>
    </source>
</evidence>
<feature type="compositionally biased region" description="Low complexity" evidence="1">
    <location>
        <begin position="240"/>
        <end position="252"/>
    </location>
</feature>
<accession>A0ABV8I6N1</accession>
<reference evidence="4" key="1">
    <citation type="journal article" date="2019" name="Int. J. Syst. Evol. Microbiol.">
        <title>The Global Catalogue of Microorganisms (GCM) 10K type strain sequencing project: providing services to taxonomists for standard genome sequencing and annotation.</title>
        <authorList>
            <consortium name="The Broad Institute Genomics Platform"/>
            <consortium name="The Broad Institute Genome Sequencing Center for Infectious Disease"/>
            <person name="Wu L."/>
            <person name="Ma J."/>
        </authorList>
    </citation>
    <scope>NUCLEOTIDE SEQUENCE [LARGE SCALE GENOMIC DNA]</scope>
    <source>
        <strain evidence="4">TBRC 4489</strain>
    </source>
</reference>
<organism evidence="3 4">
    <name type="scientific">Planomonospora corallina</name>
    <dbReference type="NCBI Taxonomy" id="1806052"/>
    <lineage>
        <taxon>Bacteria</taxon>
        <taxon>Bacillati</taxon>
        <taxon>Actinomycetota</taxon>
        <taxon>Actinomycetes</taxon>
        <taxon>Streptosporangiales</taxon>
        <taxon>Streptosporangiaceae</taxon>
        <taxon>Planomonospora</taxon>
    </lineage>
</organism>
<feature type="domain" description="PilZ" evidence="2">
    <location>
        <begin position="94"/>
        <end position="198"/>
    </location>
</feature>
<feature type="region of interest" description="Disordered" evidence="1">
    <location>
        <begin position="82"/>
        <end position="105"/>
    </location>
</feature>
<dbReference type="InterPro" id="IPR009875">
    <property type="entry name" value="PilZ_domain"/>
</dbReference>
<feature type="compositionally biased region" description="Basic and acidic residues" evidence="1">
    <location>
        <begin position="82"/>
        <end position="91"/>
    </location>
</feature>
<dbReference type="Pfam" id="PF07238">
    <property type="entry name" value="PilZ"/>
    <property type="match status" value="1"/>
</dbReference>
<keyword evidence="4" id="KW-1185">Reference proteome</keyword>
<dbReference type="RefSeq" id="WP_377287260.1">
    <property type="nucleotide sequence ID" value="NZ_JBHSBM010000016.1"/>
</dbReference>
<proteinExistence type="predicted"/>
<dbReference type="EMBL" id="JBHSBM010000016">
    <property type="protein sequence ID" value="MFC4058936.1"/>
    <property type="molecule type" value="Genomic_DNA"/>
</dbReference>
<evidence type="ECO:0000259" key="2">
    <source>
        <dbReference type="Pfam" id="PF07238"/>
    </source>
</evidence>
<dbReference type="Proteomes" id="UP001595850">
    <property type="component" value="Unassembled WGS sequence"/>
</dbReference>
<sequence length="252" mass="27148">MNPLPPLRSALYVCVDDDTAHRSRLEATLNGELVIAAPAEAKNLVAAETGSHLTVSWIDEGGRVVLPVLLERITPGPRERWHLRPLGEPRRTGRRQHERGGGGEKMRISTLAAQPAVTFDSTLLDLSEKALRCWAPASDIAVGEELHVQVVLSTGILSHIGKVTIVRETPDGIGQHIVVSFHSLSAPTVQIIRRYLFAWENRRAQRPEPATVADAAVVTLPASSGAARPVRSAVPPPSPASRTSVPTTSPVR</sequence>
<comment type="caution">
    <text evidence="3">The sequence shown here is derived from an EMBL/GenBank/DDBJ whole genome shotgun (WGS) entry which is preliminary data.</text>
</comment>